<feature type="transmembrane region" description="Helical" evidence="1">
    <location>
        <begin position="102"/>
        <end position="123"/>
    </location>
</feature>
<evidence type="ECO:0000313" key="2">
    <source>
        <dbReference type="EMBL" id="GIY84048.1"/>
    </source>
</evidence>
<evidence type="ECO:0000256" key="1">
    <source>
        <dbReference type="SAM" id="Phobius"/>
    </source>
</evidence>
<keyword evidence="1" id="KW-0472">Membrane</keyword>
<comment type="caution">
    <text evidence="2">The sequence shown here is derived from an EMBL/GenBank/DDBJ whole genome shotgun (WGS) entry which is preliminary data.</text>
</comment>
<proteinExistence type="predicted"/>
<accession>A0AAV4WR94</accession>
<dbReference type="AlphaFoldDB" id="A0AAV4WR94"/>
<feature type="transmembrane region" description="Helical" evidence="1">
    <location>
        <begin position="135"/>
        <end position="153"/>
    </location>
</feature>
<dbReference type="Proteomes" id="UP001054945">
    <property type="component" value="Unassembled WGS sequence"/>
</dbReference>
<dbReference type="EMBL" id="BPLR01016461">
    <property type="protein sequence ID" value="GIY84048.1"/>
    <property type="molecule type" value="Genomic_DNA"/>
</dbReference>
<protein>
    <submittedName>
        <fullName evidence="2">Uncharacterized protein</fullName>
    </submittedName>
</protein>
<reference evidence="2 3" key="1">
    <citation type="submission" date="2021-06" db="EMBL/GenBank/DDBJ databases">
        <title>Caerostris extrusa draft genome.</title>
        <authorList>
            <person name="Kono N."/>
            <person name="Arakawa K."/>
        </authorList>
    </citation>
    <scope>NUCLEOTIDE SEQUENCE [LARGE SCALE GENOMIC DNA]</scope>
</reference>
<keyword evidence="3" id="KW-1185">Reference proteome</keyword>
<keyword evidence="1" id="KW-0812">Transmembrane</keyword>
<sequence length="170" mass="19371">MALEIRDHLSRLLVSSFIMRDSDVVVVIVRNKASSFSANRFFFHDSWTVPISTLLGVCMCVDYDKAFACDGNVYRGWVHAAEMDKDAFFTFRYSVAWRWGLLGWRSIPISALLGVWIMIKRLPLTGMVHAEMIKMLFYVSLFHGLALGVVGMGEAKDVDDEEKEHGKKEE</sequence>
<name>A0AAV4WR94_CAEEX</name>
<keyword evidence="1" id="KW-1133">Transmembrane helix</keyword>
<gene>
    <name evidence="2" type="ORF">CEXT_469431</name>
</gene>
<evidence type="ECO:0000313" key="3">
    <source>
        <dbReference type="Proteomes" id="UP001054945"/>
    </source>
</evidence>
<organism evidence="2 3">
    <name type="scientific">Caerostris extrusa</name>
    <name type="common">Bark spider</name>
    <name type="synonym">Caerostris bankana</name>
    <dbReference type="NCBI Taxonomy" id="172846"/>
    <lineage>
        <taxon>Eukaryota</taxon>
        <taxon>Metazoa</taxon>
        <taxon>Ecdysozoa</taxon>
        <taxon>Arthropoda</taxon>
        <taxon>Chelicerata</taxon>
        <taxon>Arachnida</taxon>
        <taxon>Araneae</taxon>
        <taxon>Araneomorphae</taxon>
        <taxon>Entelegynae</taxon>
        <taxon>Araneoidea</taxon>
        <taxon>Araneidae</taxon>
        <taxon>Caerostris</taxon>
    </lineage>
</organism>